<protein>
    <submittedName>
        <fullName evidence="1">Uncharacterized protein</fullName>
    </submittedName>
</protein>
<organism evidence="1 2">
    <name type="scientific">Haemaphysalis longicornis</name>
    <name type="common">Bush tick</name>
    <dbReference type="NCBI Taxonomy" id="44386"/>
    <lineage>
        <taxon>Eukaryota</taxon>
        <taxon>Metazoa</taxon>
        <taxon>Ecdysozoa</taxon>
        <taxon>Arthropoda</taxon>
        <taxon>Chelicerata</taxon>
        <taxon>Arachnida</taxon>
        <taxon>Acari</taxon>
        <taxon>Parasitiformes</taxon>
        <taxon>Ixodida</taxon>
        <taxon>Ixodoidea</taxon>
        <taxon>Ixodidae</taxon>
        <taxon>Haemaphysalinae</taxon>
        <taxon>Haemaphysalis</taxon>
    </lineage>
</organism>
<dbReference type="AlphaFoldDB" id="A0A9J6GW68"/>
<proteinExistence type="predicted"/>
<accession>A0A9J6GW68</accession>
<reference evidence="1 2" key="1">
    <citation type="journal article" date="2020" name="Cell">
        <title>Large-Scale Comparative Analyses of Tick Genomes Elucidate Their Genetic Diversity and Vector Capacities.</title>
        <authorList>
            <consortium name="Tick Genome and Microbiome Consortium (TIGMIC)"/>
            <person name="Jia N."/>
            <person name="Wang J."/>
            <person name="Shi W."/>
            <person name="Du L."/>
            <person name="Sun Y."/>
            <person name="Zhan W."/>
            <person name="Jiang J.F."/>
            <person name="Wang Q."/>
            <person name="Zhang B."/>
            <person name="Ji P."/>
            <person name="Bell-Sakyi L."/>
            <person name="Cui X.M."/>
            <person name="Yuan T.T."/>
            <person name="Jiang B.G."/>
            <person name="Yang W.F."/>
            <person name="Lam T.T."/>
            <person name="Chang Q.C."/>
            <person name="Ding S.J."/>
            <person name="Wang X.J."/>
            <person name="Zhu J.G."/>
            <person name="Ruan X.D."/>
            <person name="Zhao L."/>
            <person name="Wei J.T."/>
            <person name="Ye R.Z."/>
            <person name="Que T.C."/>
            <person name="Du C.H."/>
            <person name="Zhou Y.H."/>
            <person name="Cheng J.X."/>
            <person name="Dai P.F."/>
            <person name="Guo W.B."/>
            <person name="Han X.H."/>
            <person name="Huang E.J."/>
            <person name="Li L.F."/>
            <person name="Wei W."/>
            <person name="Gao Y.C."/>
            <person name="Liu J.Z."/>
            <person name="Shao H.Z."/>
            <person name="Wang X."/>
            <person name="Wang C.C."/>
            <person name="Yang T.C."/>
            <person name="Huo Q.B."/>
            <person name="Li W."/>
            <person name="Chen H.Y."/>
            <person name="Chen S.E."/>
            <person name="Zhou L.G."/>
            <person name="Ni X.B."/>
            <person name="Tian J.H."/>
            <person name="Sheng Y."/>
            <person name="Liu T."/>
            <person name="Pan Y.S."/>
            <person name="Xia L.Y."/>
            <person name="Li J."/>
            <person name="Zhao F."/>
            <person name="Cao W.C."/>
        </authorList>
    </citation>
    <scope>NUCLEOTIDE SEQUENCE [LARGE SCALE GENOMIC DNA]</scope>
    <source>
        <strain evidence="1">HaeL-2018</strain>
    </source>
</reference>
<dbReference type="Proteomes" id="UP000821853">
    <property type="component" value="Unassembled WGS sequence"/>
</dbReference>
<evidence type="ECO:0000313" key="1">
    <source>
        <dbReference type="EMBL" id="KAH9378928.1"/>
    </source>
</evidence>
<gene>
    <name evidence="1" type="ORF">HPB48_007526</name>
</gene>
<sequence>MQIPLLETADLNLETAIRTVRAIEAGLQDSRTLSAQPTPQSVPAYFRVETAKVSAKIAQWGTLNAGVSAAVVPIKCTCACT</sequence>
<evidence type="ECO:0000313" key="2">
    <source>
        <dbReference type="Proteomes" id="UP000821853"/>
    </source>
</evidence>
<dbReference type="VEuPathDB" id="VectorBase:HLOH_057991"/>
<keyword evidence="2" id="KW-1185">Reference proteome</keyword>
<comment type="caution">
    <text evidence="1">The sequence shown here is derived from an EMBL/GenBank/DDBJ whole genome shotgun (WGS) entry which is preliminary data.</text>
</comment>
<dbReference type="EMBL" id="JABSTR010000009">
    <property type="protein sequence ID" value="KAH9378928.1"/>
    <property type="molecule type" value="Genomic_DNA"/>
</dbReference>
<name>A0A9J6GW68_HAELO</name>